<reference evidence="7" key="1">
    <citation type="submission" date="2021-01" db="EMBL/GenBank/DDBJ databases">
        <title>Genome public.</title>
        <authorList>
            <person name="Liu C."/>
            <person name="Sun Q."/>
        </authorList>
    </citation>
    <scope>NUCLEOTIDE SEQUENCE [LARGE SCALE GENOMIC DNA]</scope>
    <source>
        <strain evidence="7">CGMCC 1.18722</strain>
    </source>
</reference>
<dbReference type="EMBL" id="JAERTZ010000025">
    <property type="protein sequence ID" value="MBL1378021.1"/>
    <property type="molecule type" value="Genomic_DNA"/>
</dbReference>
<evidence type="ECO:0000313" key="7">
    <source>
        <dbReference type="Proteomes" id="UP000638570"/>
    </source>
</evidence>
<evidence type="ECO:0000256" key="4">
    <source>
        <dbReference type="ARBA" id="ARBA00023163"/>
    </source>
</evidence>
<dbReference type="SUPFAM" id="SSF53850">
    <property type="entry name" value="Periplasmic binding protein-like II"/>
    <property type="match status" value="1"/>
</dbReference>
<evidence type="ECO:0000313" key="6">
    <source>
        <dbReference type="EMBL" id="MBL1378021.1"/>
    </source>
</evidence>
<evidence type="ECO:0000256" key="2">
    <source>
        <dbReference type="ARBA" id="ARBA00023015"/>
    </source>
</evidence>
<keyword evidence="4" id="KW-0804">Transcription</keyword>
<organism evidence="6 7">
    <name type="scientific">Zobellella iuensis</name>
    <dbReference type="NCBI Taxonomy" id="2803811"/>
    <lineage>
        <taxon>Bacteria</taxon>
        <taxon>Pseudomonadati</taxon>
        <taxon>Pseudomonadota</taxon>
        <taxon>Gammaproteobacteria</taxon>
        <taxon>Aeromonadales</taxon>
        <taxon>Aeromonadaceae</taxon>
        <taxon>Zobellella</taxon>
    </lineage>
</organism>
<feature type="domain" description="HTH lysR-type" evidence="5">
    <location>
        <begin position="5"/>
        <end position="62"/>
    </location>
</feature>
<dbReference type="Gene3D" id="1.10.10.10">
    <property type="entry name" value="Winged helix-like DNA-binding domain superfamily/Winged helix DNA-binding domain"/>
    <property type="match status" value="1"/>
</dbReference>
<dbReference type="Proteomes" id="UP000638570">
    <property type="component" value="Unassembled WGS sequence"/>
</dbReference>
<dbReference type="Pfam" id="PF03466">
    <property type="entry name" value="LysR_substrate"/>
    <property type="match status" value="1"/>
</dbReference>
<dbReference type="PANTHER" id="PTHR30537:SF3">
    <property type="entry name" value="TRANSCRIPTIONAL REGULATORY PROTEIN"/>
    <property type="match status" value="1"/>
</dbReference>
<comment type="caution">
    <text evidence="6">The sequence shown here is derived from an EMBL/GenBank/DDBJ whole genome shotgun (WGS) entry which is preliminary data.</text>
</comment>
<protein>
    <submittedName>
        <fullName evidence="6">LysR family transcriptional regulator</fullName>
    </submittedName>
</protein>
<gene>
    <name evidence="6" type="ORF">JKV55_11865</name>
</gene>
<name>A0ABS1QTF3_9GAMM</name>
<evidence type="ECO:0000259" key="5">
    <source>
        <dbReference type="PROSITE" id="PS50931"/>
    </source>
</evidence>
<dbReference type="CDD" id="cd08422">
    <property type="entry name" value="PBP2_CrgA_like"/>
    <property type="match status" value="1"/>
</dbReference>
<dbReference type="InterPro" id="IPR000847">
    <property type="entry name" value="LysR_HTH_N"/>
</dbReference>
<dbReference type="Gene3D" id="3.40.190.290">
    <property type="match status" value="1"/>
</dbReference>
<dbReference type="InterPro" id="IPR058163">
    <property type="entry name" value="LysR-type_TF_proteobact-type"/>
</dbReference>
<keyword evidence="3" id="KW-0238">DNA-binding</keyword>
<keyword evidence="7" id="KW-1185">Reference proteome</keyword>
<dbReference type="InterPro" id="IPR036388">
    <property type="entry name" value="WH-like_DNA-bd_sf"/>
</dbReference>
<dbReference type="InterPro" id="IPR005119">
    <property type="entry name" value="LysR_subst-bd"/>
</dbReference>
<sequence>MMSYLNLPLLHVFHLVAERGSFQAAASELGLPRSSVSKKIRQLEEFVGQPLLQRSTRQLQLTDVGRNLLTGTGELATVLANLHGLVDDMQATPRGKVKISASILMGQVFLVPLLGRLRRIYPEIELELSLEDKTVDLLAEKVDIAIRIGQLPDSSLIARKIGEKRWGWFASPQYLAERGTPESPQDLARHHCLVFGSHSFWPFESSDGRTEILEVTPAIKTDNSRALVDIACAGLGIIMIDPQFIVRECNAGLLAPLLTDWRHPEHSPVNLVCVGERTRAAQAVWQFLLNEFPSLAGEKG</sequence>
<dbReference type="RefSeq" id="WP_202085566.1">
    <property type="nucleotide sequence ID" value="NZ_JAERTZ010000025.1"/>
</dbReference>
<evidence type="ECO:0000256" key="1">
    <source>
        <dbReference type="ARBA" id="ARBA00009437"/>
    </source>
</evidence>
<keyword evidence="2" id="KW-0805">Transcription regulation</keyword>
<dbReference type="SUPFAM" id="SSF46785">
    <property type="entry name" value="Winged helix' DNA-binding domain"/>
    <property type="match status" value="1"/>
</dbReference>
<proteinExistence type="inferred from homology"/>
<dbReference type="Pfam" id="PF00126">
    <property type="entry name" value="HTH_1"/>
    <property type="match status" value="1"/>
</dbReference>
<dbReference type="PANTHER" id="PTHR30537">
    <property type="entry name" value="HTH-TYPE TRANSCRIPTIONAL REGULATOR"/>
    <property type="match status" value="1"/>
</dbReference>
<dbReference type="PROSITE" id="PS50931">
    <property type="entry name" value="HTH_LYSR"/>
    <property type="match status" value="1"/>
</dbReference>
<comment type="similarity">
    <text evidence="1">Belongs to the LysR transcriptional regulatory family.</text>
</comment>
<dbReference type="InterPro" id="IPR036390">
    <property type="entry name" value="WH_DNA-bd_sf"/>
</dbReference>
<accession>A0ABS1QTF3</accession>
<evidence type="ECO:0000256" key="3">
    <source>
        <dbReference type="ARBA" id="ARBA00023125"/>
    </source>
</evidence>